<dbReference type="GeneID" id="8296978"/>
<proteinExistence type="predicted"/>
<dbReference type="AlphaFoldDB" id="C5MCP9"/>
<dbReference type="RefSeq" id="XP_002549703.1">
    <property type="nucleotide sequence ID" value="XM_002549657.1"/>
</dbReference>
<dbReference type="VEuPathDB" id="FungiDB:CTRG_04000"/>
<dbReference type="eggNOG" id="ENOG502RQ04">
    <property type="taxonomic scope" value="Eukaryota"/>
</dbReference>
<dbReference type="HOGENOM" id="CLU_1695249_0_0_1"/>
<dbReference type="STRING" id="294747.C5MCP9"/>
<dbReference type="Proteomes" id="UP000002037">
    <property type="component" value="Unassembled WGS sequence"/>
</dbReference>
<keyword evidence="2" id="KW-1185">Reference proteome</keyword>
<dbReference type="OrthoDB" id="4003242at2759"/>
<name>C5MCP9_CANTT</name>
<dbReference type="KEGG" id="ctp:CTRG_04000"/>
<sequence length="161" mass="18759">MFSTIRQQTRASRRSIEHTIKRFNSSHHHHHHHHHEPESKPVEITFAKVFGVAALAGGFLVYKNKDSTEKPLFASKYFDEITTGERSHLRDESYDRKYKVGFLKTFDRDNSGLGEQLKKTGSVYELPNYNLIPAHSPFGYQFGAGIRTQELGPRRERERRF</sequence>
<organism evidence="1 2">
    <name type="scientific">Candida tropicalis (strain ATCC MYA-3404 / T1)</name>
    <name type="common">Yeast</name>
    <dbReference type="NCBI Taxonomy" id="294747"/>
    <lineage>
        <taxon>Eukaryota</taxon>
        <taxon>Fungi</taxon>
        <taxon>Dikarya</taxon>
        <taxon>Ascomycota</taxon>
        <taxon>Saccharomycotina</taxon>
        <taxon>Pichiomycetes</taxon>
        <taxon>Debaryomycetaceae</taxon>
        <taxon>Candida/Lodderomyces clade</taxon>
        <taxon>Candida</taxon>
    </lineage>
</organism>
<evidence type="ECO:0000313" key="2">
    <source>
        <dbReference type="Proteomes" id="UP000002037"/>
    </source>
</evidence>
<gene>
    <name evidence="1" type="ORF">CTRG_04000</name>
</gene>
<evidence type="ECO:0000313" key="1">
    <source>
        <dbReference type="EMBL" id="EER32329.1"/>
    </source>
</evidence>
<accession>C5MCP9</accession>
<protein>
    <submittedName>
        <fullName evidence="1">Uncharacterized protein</fullName>
    </submittedName>
</protein>
<reference evidence="1 2" key="1">
    <citation type="journal article" date="2009" name="Nature">
        <title>Evolution of pathogenicity and sexual reproduction in eight Candida genomes.</title>
        <authorList>
            <person name="Butler G."/>
            <person name="Rasmussen M.D."/>
            <person name="Lin M.F."/>
            <person name="Santos M.A."/>
            <person name="Sakthikumar S."/>
            <person name="Munro C.A."/>
            <person name="Rheinbay E."/>
            <person name="Grabherr M."/>
            <person name="Forche A."/>
            <person name="Reedy J.L."/>
            <person name="Agrafioti I."/>
            <person name="Arnaud M.B."/>
            <person name="Bates S."/>
            <person name="Brown A.J."/>
            <person name="Brunke S."/>
            <person name="Costanzo M.C."/>
            <person name="Fitzpatrick D.A."/>
            <person name="de Groot P.W."/>
            <person name="Harris D."/>
            <person name="Hoyer L.L."/>
            <person name="Hube B."/>
            <person name="Klis F.M."/>
            <person name="Kodira C."/>
            <person name="Lennard N."/>
            <person name="Logue M.E."/>
            <person name="Martin R."/>
            <person name="Neiman A.M."/>
            <person name="Nikolaou E."/>
            <person name="Quail M.A."/>
            <person name="Quinn J."/>
            <person name="Santos M.C."/>
            <person name="Schmitzberger F.F."/>
            <person name="Sherlock G."/>
            <person name="Shah P."/>
            <person name="Silverstein K.A."/>
            <person name="Skrzypek M.S."/>
            <person name="Soll D."/>
            <person name="Staggs R."/>
            <person name="Stansfield I."/>
            <person name="Stumpf M.P."/>
            <person name="Sudbery P.E."/>
            <person name="Srikantha T."/>
            <person name="Zeng Q."/>
            <person name="Berman J."/>
            <person name="Berriman M."/>
            <person name="Heitman J."/>
            <person name="Gow N.A."/>
            <person name="Lorenz M.C."/>
            <person name="Birren B.W."/>
            <person name="Kellis M."/>
            <person name="Cuomo C.A."/>
        </authorList>
    </citation>
    <scope>NUCLEOTIDE SEQUENCE [LARGE SCALE GENOMIC DNA]</scope>
    <source>
        <strain evidence="2">ATCC MYA-3404 / T1</strain>
    </source>
</reference>
<dbReference type="EMBL" id="GG692399">
    <property type="protein sequence ID" value="EER32329.1"/>
    <property type="molecule type" value="Genomic_DNA"/>
</dbReference>